<evidence type="ECO:0000256" key="2">
    <source>
        <dbReference type="SAM" id="MobiDB-lite"/>
    </source>
</evidence>
<keyword evidence="5" id="KW-1185">Reference proteome</keyword>
<accession>A0ABQ5GJK2</accession>
<protein>
    <submittedName>
        <fullName evidence="4">Ribonuclease H-like domain-containing protein</fullName>
    </submittedName>
</protein>
<dbReference type="EMBL" id="BQNB010018571">
    <property type="protein sequence ID" value="GJT75868.1"/>
    <property type="molecule type" value="Genomic_DNA"/>
</dbReference>
<evidence type="ECO:0000313" key="5">
    <source>
        <dbReference type="Proteomes" id="UP001151760"/>
    </source>
</evidence>
<gene>
    <name evidence="4" type="ORF">Tco_1042593</name>
</gene>
<proteinExistence type="predicted"/>
<organism evidence="4 5">
    <name type="scientific">Tanacetum coccineum</name>
    <dbReference type="NCBI Taxonomy" id="301880"/>
    <lineage>
        <taxon>Eukaryota</taxon>
        <taxon>Viridiplantae</taxon>
        <taxon>Streptophyta</taxon>
        <taxon>Embryophyta</taxon>
        <taxon>Tracheophyta</taxon>
        <taxon>Spermatophyta</taxon>
        <taxon>Magnoliopsida</taxon>
        <taxon>eudicotyledons</taxon>
        <taxon>Gunneridae</taxon>
        <taxon>Pentapetalae</taxon>
        <taxon>asterids</taxon>
        <taxon>campanulids</taxon>
        <taxon>Asterales</taxon>
        <taxon>Asteraceae</taxon>
        <taxon>Asteroideae</taxon>
        <taxon>Anthemideae</taxon>
        <taxon>Anthemidinae</taxon>
        <taxon>Tanacetum</taxon>
    </lineage>
</organism>
<comment type="caution">
    <text evidence="4">The sequence shown here is derived from an EMBL/GenBank/DDBJ whole genome shotgun (WGS) entry which is preliminary data.</text>
</comment>
<dbReference type="Proteomes" id="UP001151760">
    <property type="component" value="Unassembled WGS sequence"/>
</dbReference>
<feature type="region of interest" description="Disordered" evidence="2">
    <location>
        <begin position="311"/>
        <end position="331"/>
    </location>
</feature>
<dbReference type="Pfam" id="PF07727">
    <property type="entry name" value="RVT_2"/>
    <property type="match status" value="1"/>
</dbReference>
<evidence type="ECO:0000256" key="1">
    <source>
        <dbReference type="SAM" id="Coils"/>
    </source>
</evidence>
<evidence type="ECO:0000313" key="4">
    <source>
        <dbReference type="EMBL" id="GJT75868.1"/>
    </source>
</evidence>
<reference evidence="4" key="2">
    <citation type="submission" date="2022-01" db="EMBL/GenBank/DDBJ databases">
        <authorList>
            <person name="Yamashiro T."/>
            <person name="Shiraishi A."/>
            <person name="Satake H."/>
            <person name="Nakayama K."/>
        </authorList>
    </citation>
    <scope>NUCLEOTIDE SEQUENCE</scope>
</reference>
<feature type="coiled-coil region" evidence="1">
    <location>
        <begin position="423"/>
        <end position="450"/>
    </location>
</feature>
<feature type="domain" description="Reverse transcriptase Ty1/copia-type" evidence="3">
    <location>
        <begin position="64"/>
        <end position="159"/>
    </location>
</feature>
<sequence>MTKNTNEHGFINVVYEGKTHEDLYNCLFACFLSQEEPKIIAKTLCDPTWVEVMQEKLLQFKLQKVWILVDLPKGKRAIGIKWILQNKNDVRGIVTRNKARLVAQGYTQEEGIDYDEVFAHVARIKAIRLFLAYASFMGFMVYQMDVKSDFLYGTVEEEVKQREDGIFISQDKYVAEILRKFGFTDVKTASTPIDTEKPLLKDSDGDDVDVHLYRSMIGSLMYLTSSRPDIMIVCNKQTVVATSSTEAEYVAAASCCRQVLWIQNQMLDYGLGILSIWEIKRGQDTKIPQSSGPPEKVDDEAVHKELGDRMERAATTGTGSDSGPRCEDTKLGGVDAQTRIGVDTARHKLNTASIKHLKLEDSDGISTLPTTDIFEQLALMGNMKRASKGYTRVDTPLFQTMLTQGQTLQGGHTPGSDEGSMTLKELTVLCTRLSKKVASLEANLKQTKKVYGNAYTKLIMKVKKLEHKGRKIAQIDEDEGITLVQMSAQTQERQEYDFEFTAPEEDYTAKPDISTANVPVSTACPEVSTASPEVRTAAESLVYISRSVAKRKDKGKAIMKEAEPVQKKTKQRIARVQEEASTFNTEEWDNIQAQIEADEELALRLQAQEREGYSEADKARLLHIGSHTLQQLKKLSFDEIKELFKITMKRVNTFTAMESDDTVSKVVAGSSKRDDE</sequence>
<keyword evidence="1" id="KW-0175">Coiled coil</keyword>
<reference evidence="4" key="1">
    <citation type="journal article" date="2022" name="Int. J. Mol. Sci.">
        <title>Draft Genome of Tanacetum Coccineum: Genomic Comparison of Closely Related Tanacetum-Family Plants.</title>
        <authorList>
            <person name="Yamashiro T."/>
            <person name="Shiraishi A."/>
            <person name="Nakayama K."/>
            <person name="Satake H."/>
        </authorList>
    </citation>
    <scope>NUCLEOTIDE SEQUENCE</scope>
</reference>
<dbReference type="InterPro" id="IPR013103">
    <property type="entry name" value="RVT_2"/>
</dbReference>
<evidence type="ECO:0000259" key="3">
    <source>
        <dbReference type="Pfam" id="PF07727"/>
    </source>
</evidence>
<dbReference type="PANTHER" id="PTHR11439:SF509">
    <property type="entry name" value="RNA-DIRECTED DNA POLYMERASE"/>
    <property type="match status" value="1"/>
</dbReference>
<dbReference type="PANTHER" id="PTHR11439">
    <property type="entry name" value="GAG-POL-RELATED RETROTRANSPOSON"/>
    <property type="match status" value="1"/>
</dbReference>
<name>A0ABQ5GJK2_9ASTR</name>